<dbReference type="OrthoDB" id="3528033at2759"/>
<feature type="signal peptide" evidence="1">
    <location>
        <begin position="1"/>
        <end position="18"/>
    </location>
</feature>
<evidence type="ECO:0000313" key="3">
    <source>
        <dbReference type="Proteomes" id="UP000235672"/>
    </source>
</evidence>
<dbReference type="EMBL" id="KZ613465">
    <property type="protein sequence ID" value="PMD27537.1"/>
    <property type="molecule type" value="Genomic_DNA"/>
</dbReference>
<proteinExistence type="predicted"/>
<gene>
    <name evidence="2" type="ORF">NA56DRAFT_667170</name>
</gene>
<keyword evidence="1" id="KW-0732">Signal</keyword>
<dbReference type="Proteomes" id="UP000235672">
    <property type="component" value="Unassembled WGS sequence"/>
</dbReference>
<organism evidence="2 3">
    <name type="scientific">Hyaloscypha hepaticicola</name>
    <dbReference type="NCBI Taxonomy" id="2082293"/>
    <lineage>
        <taxon>Eukaryota</taxon>
        <taxon>Fungi</taxon>
        <taxon>Dikarya</taxon>
        <taxon>Ascomycota</taxon>
        <taxon>Pezizomycotina</taxon>
        <taxon>Leotiomycetes</taxon>
        <taxon>Helotiales</taxon>
        <taxon>Hyaloscyphaceae</taxon>
        <taxon>Hyaloscypha</taxon>
    </lineage>
</organism>
<name>A0A2J6QMN0_9HELO</name>
<evidence type="ECO:0000313" key="2">
    <source>
        <dbReference type="EMBL" id="PMD27537.1"/>
    </source>
</evidence>
<reference evidence="2 3" key="1">
    <citation type="submission" date="2016-05" db="EMBL/GenBank/DDBJ databases">
        <title>A degradative enzymes factory behind the ericoid mycorrhizal symbiosis.</title>
        <authorList>
            <consortium name="DOE Joint Genome Institute"/>
            <person name="Martino E."/>
            <person name="Morin E."/>
            <person name="Grelet G."/>
            <person name="Kuo A."/>
            <person name="Kohler A."/>
            <person name="Daghino S."/>
            <person name="Barry K."/>
            <person name="Choi C."/>
            <person name="Cichocki N."/>
            <person name="Clum A."/>
            <person name="Copeland A."/>
            <person name="Hainaut M."/>
            <person name="Haridas S."/>
            <person name="Labutti K."/>
            <person name="Lindquist E."/>
            <person name="Lipzen A."/>
            <person name="Khouja H.-R."/>
            <person name="Murat C."/>
            <person name="Ohm R."/>
            <person name="Olson A."/>
            <person name="Spatafora J."/>
            <person name="Veneault-Fourrey C."/>
            <person name="Henrissat B."/>
            <person name="Grigoriev I."/>
            <person name="Martin F."/>
            <person name="Perotto S."/>
        </authorList>
    </citation>
    <scope>NUCLEOTIDE SEQUENCE [LARGE SCALE GENOMIC DNA]</scope>
    <source>
        <strain evidence="2 3">UAMH 7357</strain>
    </source>
</reference>
<dbReference type="AlphaFoldDB" id="A0A2J6QMN0"/>
<evidence type="ECO:0000256" key="1">
    <source>
        <dbReference type="SAM" id="SignalP"/>
    </source>
</evidence>
<accession>A0A2J6QMN0</accession>
<protein>
    <submittedName>
        <fullName evidence="2">Uncharacterized protein</fullName>
    </submittedName>
</protein>
<keyword evidence="3" id="KW-1185">Reference proteome</keyword>
<feature type="chain" id="PRO_5014375114" evidence="1">
    <location>
        <begin position="19"/>
        <end position="114"/>
    </location>
</feature>
<sequence length="114" mass="11308">MYIVVLSLLASAQASVLSTTNLATVLAGVSAPSVLTIPAAAVAAIGKVGTGGRIVVNKVTLRACESGQHQISLVTTGGAPSDATANLFKSNVGVLIANTKKAGITSKRATVFMG</sequence>